<keyword evidence="2" id="KW-1185">Reference proteome</keyword>
<dbReference type="Proteomes" id="UP000005238">
    <property type="component" value="Unassembled WGS sequence"/>
</dbReference>
<accession>H3GGG9</accession>
<dbReference type="EnsemblProtists" id="Phyra74914">
    <property type="protein sequence ID" value="Phyra74914"/>
    <property type="gene ID" value="Phyra74914"/>
</dbReference>
<dbReference type="InParanoid" id="H3GGG9"/>
<sequence length="193" mass="21007">MKRNFGSLNLAALDLNSPFNTSADSSADNSVSLEDQFSAMDPCAEDYSMDGSEYGSDENVGFPLERMDLPATSMHSAPQSLREQAPQDVDMEDAMPDLMLPAPRPRSESGDVRVSRLMHPTSSDVPQHLHDQHHMELNALRCLSLKVMLSNLSTSNNNNNNSANATAASKPNYAYPGAKTSLLPIRQPSLQSV</sequence>
<dbReference type="EMBL" id="DS566007">
    <property type="status" value="NOT_ANNOTATED_CDS"/>
    <property type="molecule type" value="Genomic_DNA"/>
</dbReference>
<dbReference type="HOGENOM" id="CLU_1334206_0_0_1"/>
<dbReference type="OMA" id="NDHAKTA"/>
<dbReference type="VEuPathDB" id="FungiDB:KRP23_13246"/>
<reference evidence="2" key="1">
    <citation type="journal article" date="2006" name="Science">
        <title>Phytophthora genome sequences uncover evolutionary origins and mechanisms of pathogenesis.</title>
        <authorList>
            <person name="Tyler B.M."/>
            <person name="Tripathy S."/>
            <person name="Zhang X."/>
            <person name="Dehal P."/>
            <person name="Jiang R.H."/>
            <person name="Aerts A."/>
            <person name="Arredondo F.D."/>
            <person name="Baxter L."/>
            <person name="Bensasson D."/>
            <person name="Beynon J.L."/>
            <person name="Chapman J."/>
            <person name="Damasceno C.M."/>
            <person name="Dorrance A.E."/>
            <person name="Dou D."/>
            <person name="Dickerman A.W."/>
            <person name="Dubchak I.L."/>
            <person name="Garbelotto M."/>
            <person name="Gijzen M."/>
            <person name="Gordon S.G."/>
            <person name="Govers F."/>
            <person name="Grunwald N.J."/>
            <person name="Huang W."/>
            <person name="Ivors K.L."/>
            <person name="Jones R.W."/>
            <person name="Kamoun S."/>
            <person name="Krampis K."/>
            <person name="Lamour K.H."/>
            <person name="Lee M.K."/>
            <person name="McDonald W.H."/>
            <person name="Medina M."/>
            <person name="Meijer H.J."/>
            <person name="Nordberg E.K."/>
            <person name="Maclean D.J."/>
            <person name="Ospina-Giraldo M.D."/>
            <person name="Morris P.F."/>
            <person name="Phuntumart V."/>
            <person name="Putnam N.H."/>
            <person name="Rash S."/>
            <person name="Rose J.K."/>
            <person name="Sakihama Y."/>
            <person name="Salamov A.A."/>
            <person name="Savidor A."/>
            <person name="Scheuring C.F."/>
            <person name="Smith B.M."/>
            <person name="Sobral B.W."/>
            <person name="Terry A."/>
            <person name="Torto-Alalibo T.A."/>
            <person name="Win J."/>
            <person name="Xu Z."/>
            <person name="Zhang H."/>
            <person name="Grigoriev I.V."/>
            <person name="Rokhsar D.S."/>
            <person name="Boore J.L."/>
        </authorList>
    </citation>
    <scope>NUCLEOTIDE SEQUENCE [LARGE SCALE GENOMIC DNA]</scope>
    <source>
        <strain evidence="2">Pr102</strain>
    </source>
</reference>
<dbReference type="eggNOG" id="ENOG502REF1">
    <property type="taxonomic scope" value="Eukaryota"/>
</dbReference>
<protein>
    <submittedName>
        <fullName evidence="1">Uncharacterized protein</fullName>
    </submittedName>
</protein>
<dbReference type="VEuPathDB" id="FungiDB:KRP22_922"/>
<evidence type="ECO:0000313" key="1">
    <source>
        <dbReference type="EnsemblProtists" id="Phyra74914"/>
    </source>
</evidence>
<proteinExistence type="predicted"/>
<evidence type="ECO:0000313" key="2">
    <source>
        <dbReference type="Proteomes" id="UP000005238"/>
    </source>
</evidence>
<organism evidence="1 2">
    <name type="scientific">Phytophthora ramorum</name>
    <name type="common">Sudden oak death agent</name>
    <dbReference type="NCBI Taxonomy" id="164328"/>
    <lineage>
        <taxon>Eukaryota</taxon>
        <taxon>Sar</taxon>
        <taxon>Stramenopiles</taxon>
        <taxon>Oomycota</taxon>
        <taxon>Peronosporomycetes</taxon>
        <taxon>Peronosporales</taxon>
        <taxon>Peronosporaceae</taxon>
        <taxon>Phytophthora</taxon>
    </lineage>
</organism>
<name>H3GGG9_PHYRM</name>
<dbReference type="AlphaFoldDB" id="H3GGG9"/>
<reference evidence="1" key="2">
    <citation type="submission" date="2015-06" db="UniProtKB">
        <authorList>
            <consortium name="EnsemblProtists"/>
        </authorList>
    </citation>
    <scope>IDENTIFICATION</scope>
    <source>
        <strain evidence="1">Pr102</strain>
    </source>
</reference>